<dbReference type="PROSITE" id="PS50071">
    <property type="entry name" value="HOMEOBOX_2"/>
    <property type="match status" value="1"/>
</dbReference>
<evidence type="ECO:0000256" key="12">
    <source>
        <dbReference type="SAM" id="MobiDB-lite"/>
    </source>
</evidence>
<comment type="function">
    <text evidence="10">Transcription factor.</text>
</comment>
<dbReference type="GO" id="GO:0009733">
    <property type="term" value="P:response to auxin"/>
    <property type="evidence" value="ECO:0007669"/>
    <property type="project" value="UniProtKB-ARBA"/>
</dbReference>
<evidence type="ECO:0000256" key="9">
    <source>
        <dbReference type="RuleBase" id="RU000682"/>
    </source>
</evidence>
<dbReference type="PROSITE" id="PS00027">
    <property type="entry name" value="HOMEOBOX_1"/>
    <property type="match status" value="1"/>
</dbReference>
<feature type="domain" description="Homeobox" evidence="13">
    <location>
        <begin position="59"/>
        <end position="114"/>
    </location>
</feature>
<evidence type="ECO:0000259" key="13">
    <source>
        <dbReference type="PROSITE" id="PS50071"/>
    </source>
</evidence>
<evidence type="ECO:0000256" key="7">
    <source>
        <dbReference type="ARBA" id="ARBA00025748"/>
    </source>
</evidence>
<dbReference type="GO" id="GO:0005634">
    <property type="term" value="C:nucleus"/>
    <property type="evidence" value="ECO:0007669"/>
    <property type="project" value="UniProtKB-SubCell"/>
</dbReference>
<accession>A0AAE0CN62</accession>
<keyword evidence="3 8" id="KW-0238">DNA-binding</keyword>
<feature type="region of interest" description="Disordered" evidence="12">
    <location>
        <begin position="32"/>
        <end position="51"/>
    </location>
</feature>
<dbReference type="GO" id="GO:0045893">
    <property type="term" value="P:positive regulation of DNA-templated transcription"/>
    <property type="evidence" value="ECO:0007669"/>
    <property type="project" value="TreeGrafter"/>
</dbReference>
<dbReference type="FunFam" id="1.10.10.60:FF:000241">
    <property type="entry name" value="homeobox-leucine zipper protein ATHB-40"/>
    <property type="match status" value="1"/>
</dbReference>
<keyword evidence="15" id="KW-1185">Reference proteome</keyword>
<dbReference type="SUPFAM" id="SSF46689">
    <property type="entry name" value="Homeodomain-like"/>
    <property type="match status" value="1"/>
</dbReference>
<dbReference type="InterPro" id="IPR001356">
    <property type="entry name" value="HD"/>
</dbReference>
<dbReference type="GO" id="GO:0000981">
    <property type="term" value="F:DNA-binding transcription factor activity, RNA polymerase II-specific"/>
    <property type="evidence" value="ECO:0007669"/>
    <property type="project" value="UniProtKB-UniRule"/>
</dbReference>
<dbReference type="InterPro" id="IPR009057">
    <property type="entry name" value="Homeodomain-like_sf"/>
</dbReference>
<keyword evidence="11" id="KW-0175">Coiled coil</keyword>
<reference evidence="14" key="1">
    <citation type="journal article" date="2023" name="Plant J.">
        <title>Genome sequences and population genomics provide insights into the demographic history, inbreeding, and mutation load of two 'living fossil' tree species of Dipteronia.</title>
        <authorList>
            <person name="Feng Y."/>
            <person name="Comes H.P."/>
            <person name="Chen J."/>
            <person name="Zhu S."/>
            <person name="Lu R."/>
            <person name="Zhang X."/>
            <person name="Li P."/>
            <person name="Qiu J."/>
            <person name="Olsen K.M."/>
            <person name="Qiu Y."/>
        </authorList>
    </citation>
    <scope>NUCLEOTIDE SEQUENCE</scope>
    <source>
        <strain evidence="14">KIB01</strain>
    </source>
</reference>
<keyword evidence="5 10" id="KW-0804">Transcription</keyword>
<dbReference type="Pfam" id="PF00046">
    <property type="entry name" value="Homeodomain"/>
    <property type="match status" value="1"/>
</dbReference>
<evidence type="ECO:0000256" key="1">
    <source>
        <dbReference type="ARBA" id="ARBA00004123"/>
    </source>
</evidence>
<keyword evidence="6 8" id="KW-0539">Nucleus</keyword>
<keyword evidence="4 8" id="KW-0371">Homeobox</keyword>
<dbReference type="PRINTS" id="PR00031">
    <property type="entry name" value="HTHREPRESSR"/>
</dbReference>
<dbReference type="Proteomes" id="UP001280121">
    <property type="component" value="Unassembled WGS sequence"/>
</dbReference>
<dbReference type="AlphaFoldDB" id="A0AAE0CN62"/>
<evidence type="ECO:0000256" key="4">
    <source>
        <dbReference type="ARBA" id="ARBA00023155"/>
    </source>
</evidence>
<evidence type="ECO:0000256" key="6">
    <source>
        <dbReference type="ARBA" id="ARBA00023242"/>
    </source>
</evidence>
<organism evidence="14 15">
    <name type="scientific">Dipteronia dyeriana</name>
    <dbReference type="NCBI Taxonomy" id="168575"/>
    <lineage>
        <taxon>Eukaryota</taxon>
        <taxon>Viridiplantae</taxon>
        <taxon>Streptophyta</taxon>
        <taxon>Embryophyta</taxon>
        <taxon>Tracheophyta</taxon>
        <taxon>Spermatophyta</taxon>
        <taxon>Magnoliopsida</taxon>
        <taxon>eudicotyledons</taxon>
        <taxon>Gunneridae</taxon>
        <taxon>Pentapetalae</taxon>
        <taxon>rosids</taxon>
        <taxon>malvids</taxon>
        <taxon>Sapindales</taxon>
        <taxon>Sapindaceae</taxon>
        <taxon>Hippocastanoideae</taxon>
        <taxon>Acereae</taxon>
        <taxon>Dipteronia</taxon>
    </lineage>
</organism>
<dbReference type="InterPro" id="IPR045224">
    <property type="entry name" value="HDZip_class_I_plant"/>
</dbReference>
<protein>
    <recommendedName>
        <fullName evidence="10">Homeobox-leucine zipper protein</fullName>
    </recommendedName>
    <alternativeName>
        <fullName evidence="10">HD-ZIP protein</fullName>
    </alternativeName>
    <alternativeName>
        <fullName evidence="10">Homeodomain transcription factor</fullName>
    </alternativeName>
</protein>
<keyword evidence="2 10" id="KW-0805">Transcription regulation</keyword>
<feature type="coiled-coil region" evidence="11">
    <location>
        <begin position="106"/>
        <end position="165"/>
    </location>
</feature>
<evidence type="ECO:0000256" key="5">
    <source>
        <dbReference type="ARBA" id="ARBA00023163"/>
    </source>
</evidence>
<comment type="similarity">
    <text evidence="7 10">Belongs to the HD-ZIP homeobox family. Class I subfamily.</text>
</comment>
<evidence type="ECO:0000313" key="14">
    <source>
        <dbReference type="EMBL" id="KAK2657266.1"/>
    </source>
</evidence>
<evidence type="ECO:0000256" key="11">
    <source>
        <dbReference type="SAM" id="Coils"/>
    </source>
</evidence>
<sequence>MTTPMISQNSEENMVLLSKFYPPGVILSQTIQQAGESNKPKRRRRRNSKGGETRLLGAKKRKLTDEQVTLLEMNFGNEHKLETERKDKLALELGLHPRQVAIWFQNRRARYKNKQLEEEYMCLKKAHDSVVIQKCALESEVLRLRQKLEETESEKQKMIQQQLAETDKEIKKLTEGCGENSHNSSLSDPQFTIETEDNETHDDDDIHDHDVKDTPFLDDYMPVQPQPIVIIDDDKQQHSRNHPEATNHPLMLQQLVEDDQQPRQDGSDVTDDHGAGGDGISYWTGCYQGYMIGYGSLWNDDNFYCV</sequence>
<gene>
    <name evidence="14" type="ORF">Ddye_010318</name>
</gene>
<evidence type="ECO:0000256" key="3">
    <source>
        <dbReference type="ARBA" id="ARBA00023125"/>
    </source>
</evidence>
<evidence type="ECO:0000313" key="15">
    <source>
        <dbReference type="Proteomes" id="UP001280121"/>
    </source>
</evidence>
<feature type="DNA-binding region" description="Homeobox" evidence="8">
    <location>
        <begin position="61"/>
        <end position="115"/>
    </location>
</feature>
<evidence type="ECO:0000256" key="2">
    <source>
        <dbReference type="ARBA" id="ARBA00023015"/>
    </source>
</evidence>
<comment type="subcellular location">
    <subcellularLocation>
        <location evidence="1 8 9">Nucleus</location>
    </subcellularLocation>
</comment>
<evidence type="ECO:0000256" key="8">
    <source>
        <dbReference type="PROSITE-ProRule" id="PRU00108"/>
    </source>
</evidence>
<dbReference type="PANTHER" id="PTHR24326:SF527">
    <property type="entry name" value="HOMEOBOX-LEUCINE ZIPPER PROTEIN ATHB-40"/>
    <property type="match status" value="1"/>
</dbReference>
<dbReference type="PANTHER" id="PTHR24326">
    <property type="entry name" value="HOMEOBOX-LEUCINE ZIPPER PROTEIN"/>
    <property type="match status" value="1"/>
</dbReference>
<comment type="caution">
    <text evidence="14">The sequence shown here is derived from an EMBL/GenBank/DDBJ whole genome shotgun (WGS) entry which is preliminary data.</text>
</comment>
<dbReference type="CDD" id="cd00086">
    <property type="entry name" value="homeodomain"/>
    <property type="match status" value="1"/>
</dbReference>
<dbReference type="Gene3D" id="1.10.10.60">
    <property type="entry name" value="Homeodomain-like"/>
    <property type="match status" value="1"/>
</dbReference>
<dbReference type="InterPro" id="IPR017970">
    <property type="entry name" value="Homeobox_CS"/>
</dbReference>
<dbReference type="GO" id="GO:0043565">
    <property type="term" value="F:sequence-specific DNA binding"/>
    <property type="evidence" value="ECO:0007669"/>
    <property type="project" value="TreeGrafter"/>
</dbReference>
<proteinExistence type="inferred from homology"/>
<dbReference type="EMBL" id="JANJYI010000003">
    <property type="protein sequence ID" value="KAK2657266.1"/>
    <property type="molecule type" value="Genomic_DNA"/>
</dbReference>
<evidence type="ECO:0000256" key="10">
    <source>
        <dbReference type="RuleBase" id="RU369038"/>
    </source>
</evidence>
<name>A0AAE0CN62_9ROSI</name>
<dbReference type="SMART" id="SM00389">
    <property type="entry name" value="HOX"/>
    <property type="match status" value="1"/>
</dbReference>
<dbReference type="InterPro" id="IPR000047">
    <property type="entry name" value="HTH_motif"/>
</dbReference>